<dbReference type="PANTHER" id="PTHR33121">
    <property type="entry name" value="CYCLIC DI-GMP PHOSPHODIESTERASE PDEF"/>
    <property type="match status" value="1"/>
</dbReference>
<dbReference type="Gene3D" id="3.30.450.40">
    <property type="match status" value="1"/>
</dbReference>
<comment type="caution">
    <text evidence="3">The sequence shown here is derived from an EMBL/GenBank/DDBJ whole genome shotgun (WGS) entry which is preliminary data.</text>
</comment>
<dbReference type="Gene3D" id="3.20.20.450">
    <property type="entry name" value="EAL domain"/>
    <property type="match status" value="1"/>
</dbReference>
<dbReference type="InterPro" id="IPR029016">
    <property type="entry name" value="GAF-like_dom_sf"/>
</dbReference>
<organism evidence="3 4">
    <name type="scientific">Blastococcus carthaginiensis</name>
    <dbReference type="NCBI Taxonomy" id="3050034"/>
    <lineage>
        <taxon>Bacteria</taxon>
        <taxon>Bacillati</taxon>
        <taxon>Actinomycetota</taxon>
        <taxon>Actinomycetes</taxon>
        <taxon>Geodermatophilales</taxon>
        <taxon>Geodermatophilaceae</taxon>
        <taxon>Blastococcus</taxon>
    </lineage>
</organism>
<dbReference type="SUPFAM" id="SSF141868">
    <property type="entry name" value="EAL domain-like"/>
    <property type="match status" value="1"/>
</dbReference>
<gene>
    <name evidence="3" type="ORF">QOZ88_16695</name>
</gene>
<protein>
    <submittedName>
        <fullName evidence="3">EAL domain-containing protein</fullName>
    </submittedName>
</protein>
<dbReference type="Pfam" id="PF00563">
    <property type="entry name" value="EAL"/>
    <property type="match status" value="1"/>
</dbReference>
<accession>A0ABT9IFA5</accession>
<dbReference type="Pfam" id="PF13185">
    <property type="entry name" value="GAF_2"/>
    <property type="match status" value="1"/>
</dbReference>
<dbReference type="PANTHER" id="PTHR33121:SF76">
    <property type="entry name" value="SIGNALING PROTEIN"/>
    <property type="match status" value="1"/>
</dbReference>
<dbReference type="CDD" id="cd01948">
    <property type="entry name" value="EAL"/>
    <property type="match status" value="1"/>
</dbReference>
<proteinExistence type="predicted"/>
<dbReference type="InterPro" id="IPR035919">
    <property type="entry name" value="EAL_sf"/>
</dbReference>
<evidence type="ECO:0000259" key="2">
    <source>
        <dbReference type="PROSITE" id="PS50883"/>
    </source>
</evidence>
<feature type="region of interest" description="Disordered" evidence="1">
    <location>
        <begin position="1"/>
        <end position="22"/>
    </location>
</feature>
<reference evidence="4" key="1">
    <citation type="submission" date="2023-05" db="EMBL/GenBank/DDBJ databases">
        <title>Draft genome of Pseudofrankia sp. BMG5.37.</title>
        <authorList>
            <person name="Gtari M."/>
            <person name="Ghodhbane F."/>
            <person name="Sbissi I."/>
        </authorList>
    </citation>
    <scope>NUCLEOTIDE SEQUENCE [LARGE SCALE GENOMIC DNA]</scope>
    <source>
        <strain evidence="4">BMG 814</strain>
    </source>
</reference>
<feature type="region of interest" description="Disordered" evidence="1">
    <location>
        <begin position="395"/>
        <end position="451"/>
    </location>
</feature>
<dbReference type="PROSITE" id="PS50883">
    <property type="entry name" value="EAL"/>
    <property type="match status" value="1"/>
</dbReference>
<name>A0ABT9IFA5_9ACTN</name>
<dbReference type="InterPro" id="IPR050706">
    <property type="entry name" value="Cyclic-di-GMP_PDE-like"/>
</dbReference>
<keyword evidence="4" id="KW-1185">Reference proteome</keyword>
<dbReference type="SMART" id="SM00065">
    <property type="entry name" value="GAF"/>
    <property type="match status" value="1"/>
</dbReference>
<evidence type="ECO:0000313" key="3">
    <source>
        <dbReference type="EMBL" id="MDP5184274.1"/>
    </source>
</evidence>
<sequence>MRRPLQQPVASADDGGVGKHRTDTEQQIADLLQTAKKSLRLSVAFLSRLDGTSQHLEVVESSVPFLFQEGVTQAQETTLCQAVLDRKLPAVIPNLKDFPEAMKLPAARMPRIRSFVSVPVTLSDGTLYGTFCAAGLTSDKDLSKRDQALMDVLASAASVIIEPQVKEEHRRTDIERRLLPLVAAGGPVVALQPIVDLATGARVGSEALSRFPGEWQKTPDVVFEEAHSIGLGDELELLALRRAADLLHGSEGYVAMNVSPGTLLTPECAALLAELPLHRILLELSEHDPVEDYDALAATLAPFRAAGLRLAIDDVGAGFSSLRHIVVTSPDVIKIDRSIVSGLDTDPVRTVLVRSLVDFAGGLQARVVAEGIETATEADALRSLGVDYGQGWHFGRPAVPEAQPPAAVQPGAVQPDARQPDGRQPDCGEPARAGGVPRPRSERPHVAADRA</sequence>
<dbReference type="EMBL" id="JASNFN010000022">
    <property type="protein sequence ID" value="MDP5184274.1"/>
    <property type="molecule type" value="Genomic_DNA"/>
</dbReference>
<dbReference type="InterPro" id="IPR001633">
    <property type="entry name" value="EAL_dom"/>
</dbReference>
<feature type="domain" description="EAL" evidence="2">
    <location>
        <begin position="171"/>
        <end position="411"/>
    </location>
</feature>
<dbReference type="Proteomes" id="UP001233673">
    <property type="component" value="Unassembled WGS sequence"/>
</dbReference>
<feature type="compositionally biased region" description="Low complexity" evidence="1">
    <location>
        <begin position="397"/>
        <end position="417"/>
    </location>
</feature>
<dbReference type="InterPro" id="IPR003018">
    <property type="entry name" value="GAF"/>
</dbReference>
<dbReference type="SMART" id="SM00052">
    <property type="entry name" value="EAL"/>
    <property type="match status" value="1"/>
</dbReference>
<evidence type="ECO:0000313" key="4">
    <source>
        <dbReference type="Proteomes" id="UP001233673"/>
    </source>
</evidence>
<feature type="compositionally biased region" description="Basic and acidic residues" evidence="1">
    <location>
        <begin position="439"/>
        <end position="451"/>
    </location>
</feature>
<evidence type="ECO:0000256" key="1">
    <source>
        <dbReference type="SAM" id="MobiDB-lite"/>
    </source>
</evidence>
<dbReference type="SUPFAM" id="SSF55781">
    <property type="entry name" value="GAF domain-like"/>
    <property type="match status" value="1"/>
</dbReference>
<dbReference type="RefSeq" id="WP_306000855.1">
    <property type="nucleotide sequence ID" value="NZ_JASNFN010000022.1"/>
</dbReference>